<dbReference type="AlphaFoldDB" id="A0A8J8NPY7"/>
<feature type="region of interest" description="Disordered" evidence="1">
    <location>
        <begin position="57"/>
        <end position="77"/>
    </location>
</feature>
<proteinExistence type="predicted"/>
<feature type="compositionally biased region" description="Polar residues" evidence="1">
    <location>
        <begin position="59"/>
        <end position="76"/>
    </location>
</feature>
<sequence>MQGNFQYSTYNQGKASNQKEHQSMLELEYEGEARFNKIKKTKAIHKSNTKASCVRLPHKSTSANTSKGKCNKHSGTSSKCSSSLCSKDGGQALQDVVPQSDFLYVTPDKKYSKPAGRQQGLQCSQHKGSMAKKYSKHHKLRGEQHSSLNKTVCTPGHLAGSSAGHDIAASVLRTTATPLFSNFKDFQNDQSRRLNFDREDEDEAVDVSMTDVQERTSVSPKVRPFNPYHDVAPYHPSEQVLHFQALIGAVKIPLNDSEVAHSGSVSTPCHDCDLSLDEAQSSSDSLDEVIQHWNLLQISPGLLNLNRRDATFSGGECILNPEAYDDSPAMQPALQLSPDDFLSDLDIARQVHLDRLREGSEASDQDCDDVTLAQLHPTDGGQAPQDCECTSNYSLSDCGCHCQLGGTPGLGAAKFGGHFSIFPTSGVLMMMSAAGNKPSQL</sequence>
<keyword evidence="3" id="KW-1185">Reference proteome</keyword>
<evidence type="ECO:0000256" key="1">
    <source>
        <dbReference type="SAM" id="MobiDB-lite"/>
    </source>
</evidence>
<evidence type="ECO:0000313" key="3">
    <source>
        <dbReference type="Proteomes" id="UP000785679"/>
    </source>
</evidence>
<dbReference type="EMBL" id="RRYP01009003">
    <property type="protein sequence ID" value="TNV79366.1"/>
    <property type="molecule type" value="Genomic_DNA"/>
</dbReference>
<organism evidence="2 3">
    <name type="scientific">Halteria grandinella</name>
    <dbReference type="NCBI Taxonomy" id="5974"/>
    <lineage>
        <taxon>Eukaryota</taxon>
        <taxon>Sar</taxon>
        <taxon>Alveolata</taxon>
        <taxon>Ciliophora</taxon>
        <taxon>Intramacronucleata</taxon>
        <taxon>Spirotrichea</taxon>
        <taxon>Stichotrichia</taxon>
        <taxon>Sporadotrichida</taxon>
        <taxon>Halteriidae</taxon>
        <taxon>Halteria</taxon>
    </lineage>
</organism>
<dbReference type="Proteomes" id="UP000785679">
    <property type="component" value="Unassembled WGS sequence"/>
</dbReference>
<accession>A0A8J8NPY7</accession>
<feature type="region of interest" description="Disordered" evidence="1">
    <location>
        <begin position="1"/>
        <end position="22"/>
    </location>
</feature>
<name>A0A8J8NPY7_HALGN</name>
<reference evidence="2" key="1">
    <citation type="submission" date="2019-06" db="EMBL/GenBank/DDBJ databases">
        <authorList>
            <person name="Zheng W."/>
        </authorList>
    </citation>
    <scope>NUCLEOTIDE SEQUENCE</scope>
    <source>
        <strain evidence="2">QDHG01</strain>
    </source>
</reference>
<evidence type="ECO:0000313" key="2">
    <source>
        <dbReference type="EMBL" id="TNV79366.1"/>
    </source>
</evidence>
<gene>
    <name evidence="2" type="ORF">FGO68_gene10476</name>
</gene>
<comment type="caution">
    <text evidence="2">The sequence shown here is derived from an EMBL/GenBank/DDBJ whole genome shotgun (WGS) entry which is preliminary data.</text>
</comment>
<feature type="compositionally biased region" description="Polar residues" evidence="1">
    <location>
        <begin position="1"/>
        <end position="16"/>
    </location>
</feature>
<protein>
    <submittedName>
        <fullName evidence="2">Uncharacterized protein</fullName>
    </submittedName>
</protein>